<keyword evidence="3 6" id="KW-0812">Transmembrane</keyword>
<accession>A0A7R7HXR0</accession>
<dbReference type="PANTHER" id="PTHR32322">
    <property type="entry name" value="INNER MEMBRANE TRANSPORTER"/>
    <property type="match status" value="1"/>
</dbReference>
<evidence type="ECO:0000256" key="5">
    <source>
        <dbReference type="ARBA" id="ARBA00023136"/>
    </source>
</evidence>
<dbReference type="InterPro" id="IPR037185">
    <property type="entry name" value="EmrE-like"/>
</dbReference>
<dbReference type="Proteomes" id="UP000611640">
    <property type="component" value="Chromosome"/>
</dbReference>
<comment type="similarity">
    <text evidence="2">Belongs to the EamA transporter family.</text>
</comment>
<dbReference type="SUPFAM" id="SSF103481">
    <property type="entry name" value="Multidrug resistance efflux transporter EmrE"/>
    <property type="match status" value="2"/>
</dbReference>
<feature type="transmembrane region" description="Helical" evidence="6">
    <location>
        <begin position="221"/>
        <end position="244"/>
    </location>
</feature>
<evidence type="ECO:0000256" key="6">
    <source>
        <dbReference type="SAM" id="Phobius"/>
    </source>
</evidence>
<dbReference type="PANTHER" id="PTHR32322:SF2">
    <property type="entry name" value="EAMA DOMAIN-CONTAINING PROTEIN"/>
    <property type="match status" value="1"/>
</dbReference>
<feature type="transmembrane region" description="Helical" evidence="6">
    <location>
        <begin position="283"/>
        <end position="303"/>
    </location>
</feature>
<evidence type="ECO:0000256" key="4">
    <source>
        <dbReference type="ARBA" id="ARBA00022989"/>
    </source>
</evidence>
<evidence type="ECO:0000256" key="1">
    <source>
        <dbReference type="ARBA" id="ARBA00004141"/>
    </source>
</evidence>
<dbReference type="KEGG" id="atl:Athai_28770"/>
<dbReference type="EMBL" id="AP023355">
    <property type="protein sequence ID" value="BCJ35374.1"/>
    <property type="molecule type" value="Genomic_DNA"/>
</dbReference>
<dbReference type="InterPro" id="IPR050638">
    <property type="entry name" value="AA-Vitamin_Transporters"/>
</dbReference>
<evidence type="ECO:0000256" key="3">
    <source>
        <dbReference type="ARBA" id="ARBA00022692"/>
    </source>
</evidence>
<feature type="transmembrane region" description="Helical" evidence="6">
    <location>
        <begin position="21"/>
        <end position="46"/>
    </location>
</feature>
<feature type="transmembrane region" description="Helical" evidence="6">
    <location>
        <begin position="309"/>
        <end position="328"/>
    </location>
</feature>
<feature type="transmembrane region" description="Helical" evidence="6">
    <location>
        <begin position="256"/>
        <end position="276"/>
    </location>
</feature>
<sequence>MSLTSGRRSTLPTSPSAAPHAGRGIAALAAAGTCWGTTGVAVALIFQLGDAGPVAVSFWRLVGAIVALAPVVALRSARRRRRLAGTGRPPCPAPRSWRAAATRHRRRSGLLVAAGAGMAVFQAGYFTAVAHTGVAVATVVTLGAAPVLAAIGGRLLLAERLGAAGTAAVAGAVAGLSVLVVGDGTGSATVPGIGFALVSAAGYAATTLIGRDLGRRGQADAYTLTLVSFAVAAVLLAPLAWLTGPLPHTTHPGESALLLAYVAVVTTAVAYPLYFAGTGTVRAATAAVVTLTEPLCAAVLAVAVLGERLGAATVLGMVVLAGSIVALARTESTTARARPTGRRAGGAGRR</sequence>
<evidence type="ECO:0000313" key="9">
    <source>
        <dbReference type="Proteomes" id="UP000611640"/>
    </source>
</evidence>
<dbReference type="Pfam" id="PF00892">
    <property type="entry name" value="EamA"/>
    <property type="match status" value="2"/>
</dbReference>
<dbReference type="AlphaFoldDB" id="A0A7R7HXR0"/>
<evidence type="ECO:0000313" key="8">
    <source>
        <dbReference type="EMBL" id="BCJ35374.1"/>
    </source>
</evidence>
<dbReference type="GO" id="GO:0016020">
    <property type="term" value="C:membrane"/>
    <property type="evidence" value="ECO:0007669"/>
    <property type="project" value="UniProtKB-SubCell"/>
</dbReference>
<evidence type="ECO:0000256" key="2">
    <source>
        <dbReference type="ARBA" id="ARBA00007362"/>
    </source>
</evidence>
<dbReference type="RefSeq" id="WP_203961921.1">
    <property type="nucleotide sequence ID" value="NZ_AP023355.1"/>
</dbReference>
<keyword evidence="4 6" id="KW-1133">Transmembrane helix</keyword>
<proteinExistence type="inferred from homology"/>
<feature type="domain" description="EamA" evidence="7">
    <location>
        <begin position="23"/>
        <end position="180"/>
    </location>
</feature>
<dbReference type="InterPro" id="IPR000620">
    <property type="entry name" value="EamA_dom"/>
</dbReference>
<reference evidence="8 9" key="1">
    <citation type="submission" date="2020-08" db="EMBL/GenBank/DDBJ databases">
        <title>Whole genome shotgun sequence of Actinocatenispora thailandica NBRC 105041.</title>
        <authorList>
            <person name="Komaki H."/>
            <person name="Tamura T."/>
        </authorList>
    </citation>
    <scope>NUCLEOTIDE SEQUENCE [LARGE SCALE GENOMIC DNA]</scope>
    <source>
        <strain evidence="8 9">NBRC 105041</strain>
    </source>
</reference>
<comment type="subcellular location">
    <subcellularLocation>
        <location evidence="1">Membrane</location>
        <topology evidence="1">Multi-pass membrane protein</topology>
    </subcellularLocation>
</comment>
<feature type="domain" description="EamA" evidence="7">
    <location>
        <begin position="191"/>
        <end position="326"/>
    </location>
</feature>
<feature type="transmembrane region" description="Helical" evidence="6">
    <location>
        <begin position="134"/>
        <end position="157"/>
    </location>
</feature>
<evidence type="ECO:0000259" key="7">
    <source>
        <dbReference type="Pfam" id="PF00892"/>
    </source>
</evidence>
<keyword evidence="9" id="KW-1185">Reference proteome</keyword>
<feature type="transmembrane region" description="Helical" evidence="6">
    <location>
        <begin position="188"/>
        <end position="209"/>
    </location>
</feature>
<feature type="transmembrane region" description="Helical" evidence="6">
    <location>
        <begin position="164"/>
        <end position="182"/>
    </location>
</feature>
<feature type="transmembrane region" description="Helical" evidence="6">
    <location>
        <begin position="108"/>
        <end position="128"/>
    </location>
</feature>
<name>A0A7R7HXR0_9ACTN</name>
<organism evidence="8 9">
    <name type="scientific">Actinocatenispora thailandica</name>
    <dbReference type="NCBI Taxonomy" id="227318"/>
    <lineage>
        <taxon>Bacteria</taxon>
        <taxon>Bacillati</taxon>
        <taxon>Actinomycetota</taxon>
        <taxon>Actinomycetes</taxon>
        <taxon>Micromonosporales</taxon>
        <taxon>Micromonosporaceae</taxon>
        <taxon>Actinocatenispora</taxon>
    </lineage>
</organism>
<keyword evidence="5 6" id="KW-0472">Membrane</keyword>
<protein>
    <submittedName>
        <fullName evidence="8">Membrane protein</fullName>
    </submittedName>
</protein>
<feature type="transmembrane region" description="Helical" evidence="6">
    <location>
        <begin position="58"/>
        <end position="74"/>
    </location>
</feature>
<gene>
    <name evidence="8" type="ORF">Athai_28770</name>
</gene>